<dbReference type="PRINTS" id="PR00681">
    <property type="entry name" value="RIBOSOMALS1"/>
</dbReference>
<dbReference type="Gene3D" id="2.40.50.140">
    <property type="entry name" value="Nucleic acid-binding proteins"/>
    <property type="match status" value="4"/>
</dbReference>
<dbReference type="PANTHER" id="PTHR10724:SF7">
    <property type="entry name" value="SMALL RIBOSOMAL SUBUNIT PROTEIN BS1C"/>
    <property type="match status" value="1"/>
</dbReference>
<dbReference type="InterPro" id="IPR035104">
    <property type="entry name" value="Ribosomal_protein_S1-like"/>
</dbReference>
<dbReference type="NCBIfam" id="NF005208">
    <property type="entry name" value="PRK06676.1"/>
    <property type="match status" value="1"/>
</dbReference>
<dbReference type="CDD" id="cd04465">
    <property type="entry name" value="S1_RPS1_repeat_ec2_hs2"/>
    <property type="match status" value="1"/>
</dbReference>
<feature type="domain" description="S1 motif" evidence="5">
    <location>
        <begin position="16"/>
        <end position="84"/>
    </location>
</feature>
<dbReference type="CDD" id="cd05688">
    <property type="entry name" value="S1_RPS1_repeat_ec3"/>
    <property type="match status" value="1"/>
</dbReference>
<evidence type="ECO:0000313" key="7">
    <source>
        <dbReference type="Proteomes" id="UP000050996"/>
    </source>
</evidence>
<feature type="domain" description="S1 motif" evidence="5">
    <location>
        <begin position="273"/>
        <end position="342"/>
    </location>
</feature>
<comment type="function">
    <text evidence="4">Binds mRNA; thus facilitating recognition of the initiation point. It is needed to translate mRNA with a short Shine-Dalgarno (SD) purine-rich sequence.</text>
</comment>
<feature type="domain" description="S1 motif" evidence="5">
    <location>
        <begin position="102"/>
        <end position="167"/>
    </location>
</feature>
<dbReference type="GO" id="GO:0006412">
    <property type="term" value="P:translation"/>
    <property type="evidence" value="ECO:0007669"/>
    <property type="project" value="TreeGrafter"/>
</dbReference>
<dbReference type="PANTHER" id="PTHR10724">
    <property type="entry name" value="30S RIBOSOMAL PROTEIN S1"/>
    <property type="match status" value="1"/>
</dbReference>
<dbReference type="PATRIC" id="fig|1637975.4.peg.3542"/>
<protein>
    <submittedName>
        <fullName evidence="6">30S ribosomal protein S1</fullName>
    </submittedName>
</protein>
<feature type="domain" description="S1 motif" evidence="5">
    <location>
        <begin position="188"/>
        <end position="256"/>
    </location>
</feature>
<evidence type="ECO:0000256" key="4">
    <source>
        <dbReference type="ARBA" id="ARBA00025604"/>
    </source>
</evidence>
<dbReference type="Pfam" id="PF00575">
    <property type="entry name" value="S1"/>
    <property type="match status" value="4"/>
</dbReference>
<dbReference type="Proteomes" id="UP000050996">
    <property type="component" value="Unassembled WGS sequence"/>
</dbReference>
<dbReference type="SUPFAM" id="SSF50249">
    <property type="entry name" value="Nucleic acid-binding proteins"/>
    <property type="match status" value="4"/>
</dbReference>
<evidence type="ECO:0000256" key="2">
    <source>
        <dbReference type="ARBA" id="ARBA00022980"/>
    </source>
</evidence>
<evidence type="ECO:0000256" key="1">
    <source>
        <dbReference type="ARBA" id="ARBA00006767"/>
    </source>
</evidence>
<keyword evidence="7" id="KW-1185">Reference proteome</keyword>
<dbReference type="GO" id="GO:0003729">
    <property type="term" value="F:mRNA binding"/>
    <property type="evidence" value="ECO:0007669"/>
    <property type="project" value="UniProtKB-ARBA"/>
</dbReference>
<dbReference type="SMART" id="SM00316">
    <property type="entry name" value="S1"/>
    <property type="match status" value="4"/>
</dbReference>
<dbReference type="InterPro" id="IPR012340">
    <property type="entry name" value="NA-bd_OB-fold"/>
</dbReference>
<dbReference type="GO" id="GO:0003735">
    <property type="term" value="F:structural constituent of ribosome"/>
    <property type="evidence" value="ECO:0007669"/>
    <property type="project" value="TreeGrafter"/>
</dbReference>
<dbReference type="FunFam" id="2.40.50.140:FF:000103">
    <property type="entry name" value="protein RRP5 homolog"/>
    <property type="match status" value="1"/>
</dbReference>
<evidence type="ECO:0000259" key="5">
    <source>
        <dbReference type="PROSITE" id="PS50126"/>
    </source>
</evidence>
<keyword evidence="3" id="KW-0687">Ribonucleoprotein</keyword>
<comment type="similarity">
    <text evidence="1">Belongs to the bacterial ribosomal protein bS1 family.</text>
</comment>
<reference evidence="6 7" key="1">
    <citation type="submission" date="2015-09" db="EMBL/GenBank/DDBJ databases">
        <title>Genome sequencing project for genomic taxonomy and phylogenomics of Bacillus-like bacteria.</title>
        <authorList>
            <person name="Liu B."/>
            <person name="Wang J."/>
            <person name="Zhu Y."/>
            <person name="Liu G."/>
            <person name="Chen Q."/>
            <person name="Chen Z."/>
            <person name="Lan J."/>
            <person name="Che J."/>
            <person name="Ge C."/>
            <person name="Shi H."/>
            <person name="Pan Z."/>
            <person name="Liu X."/>
        </authorList>
    </citation>
    <scope>NUCLEOTIDE SEQUENCE [LARGE SCALE GENOMIC DNA]</scope>
    <source>
        <strain evidence="6 7">FJAT-18043</strain>
    </source>
</reference>
<dbReference type="EMBL" id="LJIX01000006">
    <property type="protein sequence ID" value="KQL20288.1"/>
    <property type="molecule type" value="Genomic_DNA"/>
</dbReference>
<dbReference type="PROSITE" id="PS50126">
    <property type="entry name" value="S1"/>
    <property type="match status" value="4"/>
</dbReference>
<accession>A0A0Q3QRQ5</accession>
<comment type="caution">
    <text evidence="6">The sequence shown here is derived from an EMBL/GenBank/DDBJ whole genome shotgun (WGS) entry which is preliminary data.</text>
</comment>
<evidence type="ECO:0000256" key="3">
    <source>
        <dbReference type="ARBA" id="ARBA00023274"/>
    </source>
</evidence>
<dbReference type="GO" id="GO:0022627">
    <property type="term" value="C:cytosolic small ribosomal subunit"/>
    <property type="evidence" value="ECO:0007669"/>
    <property type="project" value="TreeGrafter"/>
</dbReference>
<sequence>MSEEMNQVDVRNFEVGDKVSGLVTKVEEKQVIVDISDSKLDGIIPISELSSLHVEKASDVVAVGDQLDLEVLKVEEEALILSKRKVDAEKSWQELEEKFNNGEIFEAEIKDVVKGGLVVDLGVRGFVPASLVEAFFVEDFSEYKGKTMTFKIAELEKDKNRLILSHRAVVEEEKGKQKHQILDSLKPGQIIEGTVQRITDFGAFVNIGGIDGLVHISQLSYEHVDKPSEVVEEGQKVQVKVLSVDRDNERISLSIKETLPGPWSNIAEKAPKGSSLSGVVKRLVSYGAFVELFPGVEGLVHISQISHKHIGTPHEVLKEGQEVQVKVLDVNEKDQRLSLSIKELQEREQEYVIDYELPEESKGFQLGEMIGDQLKNLKK</sequence>
<dbReference type="InterPro" id="IPR050437">
    <property type="entry name" value="Ribos_protein_bS1-like"/>
</dbReference>
<gene>
    <name evidence="6" type="ORF">AN957_18005</name>
</gene>
<dbReference type="AlphaFoldDB" id="A0A0Q3QRQ5"/>
<dbReference type="CDD" id="cd05687">
    <property type="entry name" value="S1_RPS1_repeat_ec1_hs1"/>
    <property type="match status" value="1"/>
</dbReference>
<dbReference type="FunFam" id="2.40.50.140:FF:000051">
    <property type="entry name" value="RNA-binding transcriptional accessory protein"/>
    <property type="match status" value="1"/>
</dbReference>
<keyword evidence="2 6" id="KW-0689">Ribosomal protein</keyword>
<proteinExistence type="inferred from homology"/>
<name>A0A0Q3QRQ5_9BACI</name>
<dbReference type="STRING" id="1637975.AN957_18005"/>
<organism evidence="6 7">
    <name type="scientific">Cytobacillus solani</name>
    <dbReference type="NCBI Taxonomy" id="1637975"/>
    <lineage>
        <taxon>Bacteria</taxon>
        <taxon>Bacillati</taxon>
        <taxon>Bacillota</taxon>
        <taxon>Bacilli</taxon>
        <taxon>Bacillales</taxon>
        <taxon>Bacillaceae</taxon>
        <taxon>Cytobacillus</taxon>
    </lineage>
</organism>
<dbReference type="InterPro" id="IPR003029">
    <property type="entry name" value="S1_domain"/>
</dbReference>
<evidence type="ECO:0000313" key="6">
    <source>
        <dbReference type="EMBL" id="KQL20288.1"/>
    </source>
</evidence>
<dbReference type="RefSeq" id="WP_053476825.1">
    <property type="nucleotide sequence ID" value="NZ_CP041305.1"/>
</dbReference>